<evidence type="ECO:0000256" key="3">
    <source>
        <dbReference type="SAM" id="MobiDB-lite"/>
    </source>
</evidence>
<feature type="domain" description="BHLH" evidence="4">
    <location>
        <begin position="100"/>
        <end position="148"/>
    </location>
</feature>
<evidence type="ECO:0000313" key="5">
    <source>
        <dbReference type="EMBL" id="KAJ1919487.1"/>
    </source>
</evidence>
<dbReference type="PANTHER" id="PTHR47787:SF1">
    <property type="entry name" value="CENTROMERE-BINDING PROTEIN 1"/>
    <property type="match status" value="1"/>
</dbReference>
<comment type="caution">
    <text evidence="5">The sequence shown here is derived from an EMBL/GenBank/DDBJ whole genome shotgun (WGS) entry which is preliminary data.</text>
</comment>
<dbReference type="EMBL" id="JANBPU010000026">
    <property type="protein sequence ID" value="KAJ1919487.1"/>
    <property type="molecule type" value="Genomic_DNA"/>
</dbReference>
<dbReference type="PANTHER" id="PTHR47787">
    <property type="entry name" value="CENTROMERE-BINDING PROTEIN 1"/>
    <property type="match status" value="1"/>
</dbReference>
<dbReference type="Pfam" id="PF00010">
    <property type="entry name" value="HLH"/>
    <property type="match status" value="1"/>
</dbReference>
<dbReference type="PROSITE" id="PS50888">
    <property type="entry name" value="BHLH"/>
    <property type="match status" value="1"/>
</dbReference>
<dbReference type="CDD" id="cd11398">
    <property type="entry name" value="bHLHzip_scCBP1"/>
    <property type="match status" value="1"/>
</dbReference>
<feature type="compositionally biased region" description="Basic and acidic residues" evidence="3">
    <location>
        <begin position="104"/>
        <end position="113"/>
    </location>
</feature>
<proteinExistence type="predicted"/>
<feature type="compositionally biased region" description="Basic and acidic residues" evidence="3">
    <location>
        <begin position="204"/>
        <end position="213"/>
    </location>
</feature>
<keyword evidence="1" id="KW-0238">DNA-binding</keyword>
<dbReference type="Proteomes" id="UP001150538">
    <property type="component" value="Unassembled WGS sequence"/>
</dbReference>
<dbReference type="InterPro" id="IPR047206">
    <property type="entry name" value="bHLHzip_scCBP1-like"/>
</dbReference>
<dbReference type="SMART" id="SM00353">
    <property type="entry name" value="HLH"/>
    <property type="match status" value="1"/>
</dbReference>
<dbReference type="GO" id="GO:0005634">
    <property type="term" value="C:nucleus"/>
    <property type="evidence" value="ECO:0007669"/>
    <property type="project" value="TreeGrafter"/>
</dbReference>
<feature type="region of interest" description="Disordered" evidence="3">
    <location>
        <begin position="1"/>
        <end position="113"/>
    </location>
</feature>
<dbReference type="AlphaFoldDB" id="A0A9W8DR87"/>
<feature type="compositionally biased region" description="Polar residues" evidence="3">
    <location>
        <begin position="57"/>
        <end position="66"/>
    </location>
</feature>
<dbReference type="GO" id="GO:0046983">
    <property type="term" value="F:protein dimerization activity"/>
    <property type="evidence" value="ECO:0007669"/>
    <property type="project" value="InterPro"/>
</dbReference>
<reference evidence="5" key="1">
    <citation type="submission" date="2022-07" db="EMBL/GenBank/DDBJ databases">
        <title>Phylogenomic reconstructions and comparative analyses of Kickxellomycotina fungi.</title>
        <authorList>
            <person name="Reynolds N.K."/>
            <person name="Stajich J.E."/>
            <person name="Barry K."/>
            <person name="Grigoriev I.V."/>
            <person name="Crous P."/>
            <person name="Smith M.E."/>
        </authorList>
    </citation>
    <scope>NUCLEOTIDE SEQUENCE</scope>
    <source>
        <strain evidence="5">NBRC 100468</strain>
    </source>
</reference>
<evidence type="ECO:0000256" key="2">
    <source>
        <dbReference type="ARBA" id="ARBA00023242"/>
    </source>
</evidence>
<keyword evidence="6" id="KW-1185">Reference proteome</keyword>
<dbReference type="GO" id="GO:0003700">
    <property type="term" value="F:DNA-binding transcription factor activity"/>
    <property type="evidence" value="ECO:0007669"/>
    <property type="project" value="InterPro"/>
</dbReference>
<dbReference type="GO" id="GO:0003677">
    <property type="term" value="F:DNA binding"/>
    <property type="evidence" value="ECO:0007669"/>
    <property type="project" value="UniProtKB-KW"/>
</dbReference>
<dbReference type="InterPro" id="IPR036638">
    <property type="entry name" value="HLH_DNA-bd_sf"/>
</dbReference>
<evidence type="ECO:0000259" key="4">
    <source>
        <dbReference type="PROSITE" id="PS50888"/>
    </source>
</evidence>
<feature type="compositionally biased region" description="Low complexity" evidence="3">
    <location>
        <begin position="70"/>
        <end position="95"/>
    </location>
</feature>
<feature type="region of interest" description="Disordered" evidence="3">
    <location>
        <begin position="201"/>
        <end position="225"/>
    </location>
</feature>
<gene>
    <name evidence="5" type="primary">CBF1</name>
    <name evidence="5" type="ORF">H4219_001958</name>
</gene>
<feature type="compositionally biased region" description="Polar residues" evidence="3">
    <location>
        <begin position="17"/>
        <end position="43"/>
    </location>
</feature>
<evidence type="ECO:0000313" key="6">
    <source>
        <dbReference type="Proteomes" id="UP001150538"/>
    </source>
</evidence>
<organism evidence="5 6">
    <name type="scientific">Mycoemilia scoparia</name>
    <dbReference type="NCBI Taxonomy" id="417184"/>
    <lineage>
        <taxon>Eukaryota</taxon>
        <taxon>Fungi</taxon>
        <taxon>Fungi incertae sedis</taxon>
        <taxon>Zoopagomycota</taxon>
        <taxon>Kickxellomycotina</taxon>
        <taxon>Kickxellomycetes</taxon>
        <taxon>Kickxellales</taxon>
        <taxon>Kickxellaceae</taxon>
        <taxon>Mycoemilia</taxon>
    </lineage>
</organism>
<keyword evidence="2" id="KW-0539">Nucleus</keyword>
<dbReference type="Gene3D" id="4.10.280.10">
    <property type="entry name" value="Helix-loop-helix DNA-binding domain"/>
    <property type="match status" value="1"/>
</dbReference>
<protein>
    <submittedName>
        <fullName evidence="5">Basic helix-loop-helix protein</fullName>
    </submittedName>
</protein>
<sequence length="225" mass="25183">MESFQGQEGNKADSSETFKPASSPQREPPRQQKQVGQANAQETEPQRASLMPIAPKLTSSSQSPNGQRGGNASTATDNNNNNSGGISSKPPIGSPEWHRLRRESHKEVERRRRETINEGITELANLIPGAERNKGRILQQAVSYIRQLKETEASNIEKWTLEKLLTEQAINQLSAQVDSQKRKIEELKEDNKKLFQENLKLCGKSKDSKHEENTPGSPLKKHRAN</sequence>
<accession>A0A9W8DR87</accession>
<name>A0A9W8DR87_9FUNG</name>
<evidence type="ECO:0000256" key="1">
    <source>
        <dbReference type="ARBA" id="ARBA00023125"/>
    </source>
</evidence>
<dbReference type="OrthoDB" id="71302at2759"/>
<dbReference type="InterPro" id="IPR011598">
    <property type="entry name" value="bHLH_dom"/>
</dbReference>
<dbReference type="SUPFAM" id="SSF47459">
    <property type="entry name" value="HLH, helix-loop-helix DNA-binding domain"/>
    <property type="match status" value="1"/>
</dbReference>